<dbReference type="EC" id="4.2.99.18" evidence="2"/>
<reference evidence="11 12" key="1">
    <citation type="submission" date="2023-03" db="EMBL/GenBank/DDBJ databases">
        <title>Complete genome sequence of Tepidibacter sp. SWIR-1, isolated from a deep-sea hydrothermal vent.</title>
        <authorList>
            <person name="Li X."/>
        </authorList>
    </citation>
    <scope>NUCLEOTIDE SEQUENCE [LARGE SCALE GENOMIC DNA]</scope>
    <source>
        <strain evidence="11 12">SWIR-1</strain>
    </source>
</reference>
<keyword evidence="8" id="KW-0326">Glycosidase</keyword>
<dbReference type="Pfam" id="PF00730">
    <property type="entry name" value="HhH-GPD"/>
    <property type="match status" value="1"/>
</dbReference>
<comment type="similarity">
    <text evidence="1">Belongs to the type-1 OGG1 family.</text>
</comment>
<dbReference type="Pfam" id="PF07934">
    <property type="entry name" value="OGG_N"/>
    <property type="match status" value="1"/>
</dbReference>
<keyword evidence="12" id="KW-1185">Reference proteome</keyword>
<dbReference type="InterPro" id="IPR011257">
    <property type="entry name" value="DNA_glycosylase"/>
</dbReference>
<dbReference type="InterPro" id="IPR052054">
    <property type="entry name" value="Oxidative_DNA_repair_enzyme"/>
</dbReference>
<feature type="domain" description="HhH-GPD" evidence="10">
    <location>
        <begin position="122"/>
        <end position="285"/>
    </location>
</feature>
<evidence type="ECO:0000256" key="8">
    <source>
        <dbReference type="ARBA" id="ARBA00023295"/>
    </source>
</evidence>
<dbReference type="InterPro" id="IPR003265">
    <property type="entry name" value="HhH-GPD_domain"/>
</dbReference>
<evidence type="ECO:0000256" key="4">
    <source>
        <dbReference type="ARBA" id="ARBA00022801"/>
    </source>
</evidence>
<keyword evidence="7" id="KW-0511">Multifunctional enzyme</keyword>
<evidence type="ECO:0000256" key="2">
    <source>
        <dbReference type="ARBA" id="ARBA00012720"/>
    </source>
</evidence>
<sequence>MKIYEKNNSVIVEDMKDFDPKHIFECGQCFRWNEEEDGSYTGVAFKKILNIKKEDNLVYFNNTNLEDFHNIWYKYFDLDRDYSKIKEELSKMDKYLNEAVKFGYGIRILNQDEWEILISFIISANNRISMIKRAIENLSMNYGEYIGEYKGKKHYAFPSIEKMNSLTQEQIRECGTGFRDQYIKDTTFIIKNDNEDIYKYKNLDTDMCKKGLLQFCGVGPKVADCIMLFSMEKYDTFPVDVWVKRVMEEFYVDENLSLKKIREYGINKFSNLSGFAQQYLFYYARELGIGKK</sequence>
<dbReference type="EMBL" id="CP120733">
    <property type="protein sequence ID" value="WFD09979.1"/>
    <property type="molecule type" value="Genomic_DNA"/>
</dbReference>
<proteinExistence type="inferred from homology"/>
<comment type="catalytic activity">
    <reaction evidence="9">
        <text>2'-deoxyribonucleotide-(2'-deoxyribose 5'-phosphate)-2'-deoxyribonucleotide-DNA = a 3'-end 2'-deoxyribonucleotide-(2,3-dehydro-2,3-deoxyribose 5'-phosphate)-DNA + a 5'-end 5'-phospho-2'-deoxyribonucleoside-DNA + H(+)</text>
        <dbReference type="Rhea" id="RHEA:66592"/>
        <dbReference type="Rhea" id="RHEA-COMP:13180"/>
        <dbReference type="Rhea" id="RHEA-COMP:16897"/>
        <dbReference type="Rhea" id="RHEA-COMP:17067"/>
        <dbReference type="ChEBI" id="CHEBI:15378"/>
        <dbReference type="ChEBI" id="CHEBI:136412"/>
        <dbReference type="ChEBI" id="CHEBI:157695"/>
        <dbReference type="ChEBI" id="CHEBI:167181"/>
        <dbReference type="EC" id="4.2.99.18"/>
    </reaction>
</comment>
<dbReference type="SUPFAM" id="SSF55945">
    <property type="entry name" value="TATA-box binding protein-like"/>
    <property type="match status" value="1"/>
</dbReference>
<keyword evidence="6" id="KW-0456">Lyase</keyword>
<evidence type="ECO:0000256" key="7">
    <source>
        <dbReference type="ARBA" id="ARBA00023268"/>
    </source>
</evidence>
<evidence type="ECO:0000256" key="1">
    <source>
        <dbReference type="ARBA" id="ARBA00010679"/>
    </source>
</evidence>
<keyword evidence="4" id="KW-0378">Hydrolase</keyword>
<dbReference type="InterPro" id="IPR023170">
    <property type="entry name" value="HhH_base_excis_C"/>
</dbReference>
<evidence type="ECO:0000313" key="11">
    <source>
        <dbReference type="EMBL" id="WFD09979.1"/>
    </source>
</evidence>
<protein>
    <recommendedName>
        <fullName evidence="2">DNA-(apurinic or apyrimidinic site) lyase</fullName>
        <ecNumber evidence="2">4.2.99.18</ecNumber>
    </recommendedName>
</protein>
<dbReference type="RefSeq" id="WP_277731957.1">
    <property type="nucleotide sequence ID" value="NZ_CP120733.1"/>
</dbReference>
<gene>
    <name evidence="11" type="ORF">P4S50_16625</name>
</gene>
<keyword evidence="5" id="KW-0234">DNA repair</keyword>
<dbReference type="Gene3D" id="1.10.1670.10">
    <property type="entry name" value="Helix-hairpin-Helix base-excision DNA repair enzymes (C-terminal)"/>
    <property type="match status" value="1"/>
</dbReference>
<evidence type="ECO:0000256" key="6">
    <source>
        <dbReference type="ARBA" id="ARBA00023239"/>
    </source>
</evidence>
<name>A0ABY8EEG6_9FIRM</name>
<dbReference type="InterPro" id="IPR012904">
    <property type="entry name" value="OGG_N"/>
</dbReference>
<keyword evidence="3" id="KW-0227">DNA damage</keyword>
<dbReference type="SMART" id="SM00478">
    <property type="entry name" value="ENDO3c"/>
    <property type="match status" value="1"/>
</dbReference>
<evidence type="ECO:0000259" key="10">
    <source>
        <dbReference type="SMART" id="SM00478"/>
    </source>
</evidence>
<dbReference type="CDD" id="cd00056">
    <property type="entry name" value="ENDO3c"/>
    <property type="match status" value="1"/>
</dbReference>
<dbReference type="PANTHER" id="PTHR10242">
    <property type="entry name" value="8-OXOGUANINE DNA GLYCOSYLASE"/>
    <property type="match status" value="1"/>
</dbReference>
<dbReference type="Gene3D" id="1.10.340.30">
    <property type="entry name" value="Hypothetical protein, domain 2"/>
    <property type="match status" value="1"/>
</dbReference>
<accession>A0ABY8EEG6</accession>
<evidence type="ECO:0000256" key="3">
    <source>
        <dbReference type="ARBA" id="ARBA00022763"/>
    </source>
</evidence>
<evidence type="ECO:0000256" key="5">
    <source>
        <dbReference type="ARBA" id="ARBA00023204"/>
    </source>
</evidence>
<dbReference type="PANTHER" id="PTHR10242:SF2">
    <property type="entry name" value="N-GLYCOSYLASE_DNA LYASE"/>
    <property type="match status" value="1"/>
</dbReference>
<evidence type="ECO:0000256" key="9">
    <source>
        <dbReference type="ARBA" id="ARBA00044632"/>
    </source>
</evidence>
<dbReference type="Proteomes" id="UP001222800">
    <property type="component" value="Chromosome"/>
</dbReference>
<evidence type="ECO:0000313" key="12">
    <source>
        <dbReference type="Proteomes" id="UP001222800"/>
    </source>
</evidence>
<organism evidence="11 12">
    <name type="scientific">Tepidibacter hydrothermalis</name>
    <dbReference type="NCBI Taxonomy" id="3036126"/>
    <lineage>
        <taxon>Bacteria</taxon>
        <taxon>Bacillati</taxon>
        <taxon>Bacillota</taxon>
        <taxon>Clostridia</taxon>
        <taxon>Peptostreptococcales</taxon>
        <taxon>Peptostreptococcaceae</taxon>
        <taxon>Tepidibacter</taxon>
    </lineage>
</organism>
<dbReference type="Gene3D" id="3.30.310.260">
    <property type="match status" value="1"/>
</dbReference>
<dbReference type="SUPFAM" id="SSF48150">
    <property type="entry name" value="DNA-glycosylase"/>
    <property type="match status" value="1"/>
</dbReference>